<dbReference type="PANTHER" id="PTHR13605">
    <property type="entry name" value="ER MEMBRANE PROTEIN COMPLEX SUBUNIT 7"/>
    <property type="match status" value="1"/>
</dbReference>
<feature type="region of interest" description="Disordered" evidence="6">
    <location>
        <begin position="195"/>
        <end position="214"/>
    </location>
</feature>
<dbReference type="OrthoDB" id="27095at2759"/>
<evidence type="ECO:0000256" key="7">
    <source>
        <dbReference type="SAM" id="Phobius"/>
    </source>
</evidence>
<dbReference type="InParanoid" id="A0A1E7FB73"/>
<sequence length="214" mass="24082">MISVLKLVKALILLGCLSKCSAENVPTTDLEGRLEFPSSAPFNITTKITLNNGEYTTYSRTDGSFVIYNVPPGIHQLDIDSKTFHFGQIKIQLLEEAMDAPKCLEYAFPGAPKRALKYPLILNPKATLQYFEAKKGFSIFSLLKNPMVIMMLFSVVLMVMMPKMMEGMEPEEKARMKEQMKNQQDPSAMLTQMWSGITGGEEKEADTKKRIKRG</sequence>
<evidence type="ECO:0000256" key="4">
    <source>
        <dbReference type="ARBA" id="ARBA00022989"/>
    </source>
</evidence>
<dbReference type="InterPro" id="IPR039163">
    <property type="entry name" value="EMC7"/>
</dbReference>
<dbReference type="Proteomes" id="UP000095751">
    <property type="component" value="Unassembled WGS sequence"/>
</dbReference>
<keyword evidence="4 7" id="KW-1133">Transmembrane helix</keyword>
<organism evidence="10 11">
    <name type="scientific">Fragilariopsis cylindrus CCMP1102</name>
    <dbReference type="NCBI Taxonomy" id="635003"/>
    <lineage>
        <taxon>Eukaryota</taxon>
        <taxon>Sar</taxon>
        <taxon>Stramenopiles</taxon>
        <taxon>Ochrophyta</taxon>
        <taxon>Bacillariophyta</taxon>
        <taxon>Bacillariophyceae</taxon>
        <taxon>Bacillariophycidae</taxon>
        <taxon>Bacillariales</taxon>
        <taxon>Bacillariaceae</taxon>
        <taxon>Fragilariopsis</taxon>
    </lineage>
</organism>
<dbReference type="Pfam" id="PF09430">
    <property type="entry name" value="EMC7_beta-sandw"/>
    <property type="match status" value="1"/>
</dbReference>
<dbReference type="EMBL" id="KV784359">
    <property type="protein sequence ID" value="OEU15396.1"/>
    <property type="molecule type" value="Genomic_DNA"/>
</dbReference>
<feature type="transmembrane region" description="Helical" evidence="7">
    <location>
        <begin position="137"/>
        <end position="159"/>
    </location>
</feature>
<dbReference type="AlphaFoldDB" id="A0A1E7FB73"/>
<keyword evidence="5 7" id="KW-0472">Membrane</keyword>
<feature type="domain" description="ER membrane protein complex subunit 7 beta-sandwich" evidence="9">
    <location>
        <begin position="45"/>
        <end position="150"/>
    </location>
</feature>
<reference evidence="10 11" key="1">
    <citation type="submission" date="2016-09" db="EMBL/GenBank/DDBJ databases">
        <title>Extensive genetic diversity and differential bi-allelic expression allows diatom success in the polar Southern Ocean.</title>
        <authorList>
            <consortium name="DOE Joint Genome Institute"/>
            <person name="Mock T."/>
            <person name="Otillar R.P."/>
            <person name="Strauss J."/>
            <person name="Dupont C."/>
            <person name="Frickenhaus S."/>
            <person name="Maumus F."/>
            <person name="Mcmullan M."/>
            <person name="Sanges R."/>
            <person name="Schmutz J."/>
            <person name="Toseland A."/>
            <person name="Valas R."/>
            <person name="Veluchamy A."/>
            <person name="Ward B.J."/>
            <person name="Allen A."/>
            <person name="Barry K."/>
            <person name="Falciatore A."/>
            <person name="Ferrante M."/>
            <person name="Fortunato A.E."/>
            <person name="Gloeckner G."/>
            <person name="Gruber A."/>
            <person name="Hipkin R."/>
            <person name="Janech M."/>
            <person name="Kroth P."/>
            <person name="Leese F."/>
            <person name="Lindquist E."/>
            <person name="Lyon B.R."/>
            <person name="Martin J."/>
            <person name="Mayer C."/>
            <person name="Parker M."/>
            <person name="Quesneville H."/>
            <person name="Raymond J."/>
            <person name="Uhlig C."/>
            <person name="Valentin K.U."/>
            <person name="Worden A.Z."/>
            <person name="Armbrust E.V."/>
            <person name="Bowler C."/>
            <person name="Green B."/>
            <person name="Moulton V."/>
            <person name="Van Oosterhout C."/>
            <person name="Grigoriev I."/>
        </authorList>
    </citation>
    <scope>NUCLEOTIDE SEQUENCE [LARGE SCALE GENOMIC DNA]</scope>
    <source>
        <strain evidence="10 11">CCMP1102</strain>
    </source>
</reference>
<evidence type="ECO:0000256" key="1">
    <source>
        <dbReference type="ARBA" id="ARBA00004167"/>
    </source>
</evidence>
<evidence type="ECO:0000259" key="9">
    <source>
        <dbReference type="Pfam" id="PF09430"/>
    </source>
</evidence>
<protein>
    <recommendedName>
        <fullName evidence="9">ER membrane protein complex subunit 7 beta-sandwich domain-containing protein</fullName>
    </recommendedName>
</protein>
<name>A0A1E7FB73_9STRA</name>
<evidence type="ECO:0000313" key="10">
    <source>
        <dbReference type="EMBL" id="OEU15396.1"/>
    </source>
</evidence>
<proteinExistence type="predicted"/>
<keyword evidence="11" id="KW-1185">Reference proteome</keyword>
<dbReference type="KEGG" id="fcy:FRACYDRAFT_275659"/>
<dbReference type="InterPro" id="IPR019008">
    <property type="entry name" value="Beta_sandwich_EMC7"/>
</dbReference>
<keyword evidence="2 7" id="KW-0812">Transmembrane</keyword>
<dbReference type="PANTHER" id="PTHR13605:SF4">
    <property type="entry name" value="ER MEMBRANE PROTEIN COMPLEX SUBUNIT 7"/>
    <property type="match status" value="1"/>
</dbReference>
<evidence type="ECO:0000256" key="6">
    <source>
        <dbReference type="SAM" id="MobiDB-lite"/>
    </source>
</evidence>
<evidence type="ECO:0000313" key="11">
    <source>
        <dbReference type="Proteomes" id="UP000095751"/>
    </source>
</evidence>
<gene>
    <name evidence="10" type="ORF">FRACYDRAFT_275659</name>
</gene>
<evidence type="ECO:0000256" key="5">
    <source>
        <dbReference type="ARBA" id="ARBA00023136"/>
    </source>
</evidence>
<dbReference type="GO" id="GO:0072546">
    <property type="term" value="C:EMC complex"/>
    <property type="evidence" value="ECO:0007669"/>
    <property type="project" value="TreeGrafter"/>
</dbReference>
<evidence type="ECO:0000256" key="2">
    <source>
        <dbReference type="ARBA" id="ARBA00022692"/>
    </source>
</evidence>
<keyword evidence="3 8" id="KW-0732">Signal</keyword>
<accession>A0A1E7FB73</accession>
<evidence type="ECO:0000256" key="8">
    <source>
        <dbReference type="SAM" id="SignalP"/>
    </source>
</evidence>
<feature type="signal peptide" evidence="8">
    <location>
        <begin position="1"/>
        <end position="22"/>
    </location>
</feature>
<comment type="subcellular location">
    <subcellularLocation>
        <location evidence="1">Membrane</location>
        <topology evidence="1">Single-pass membrane protein</topology>
    </subcellularLocation>
</comment>
<evidence type="ECO:0000256" key="3">
    <source>
        <dbReference type="ARBA" id="ARBA00022729"/>
    </source>
</evidence>
<feature type="chain" id="PRO_5009192896" description="ER membrane protein complex subunit 7 beta-sandwich domain-containing protein" evidence="8">
    <location>
        <begin position="23"/>
        <end position="214"/>
    </location>
</feature>